<keyword evidence="2" id="KW-1003">Cell membrane</keyword>
<dbReference type="RefSeq" id="WP_115478644.1">
    <property type="nucleotide sequence ID" value="NZ_QRBF01000005.1"/>
</dbReference>
<feature type="transmembrane region" description="Helical" evidence="6">
    <location>
        <begin position="21"/>
        <end position="41"/>
    </location>
</feature>
<feature type="transmembrane region" description="Helical" evidence="6">
    <location>
        <begin position="314"/>
        <end position="336"/>
    </location>
</feature>
<dbReference type="GO" id="GO:0005886">
    <property type="term" value="C:plasma membrane"/>
    <property type="evidence" value="ECO:0007669"/>
    <property type="project" value="UniProtKB-SubCell"/>
</dbReference>
<dbReference type="GO" id="GO:0022857">
    <property type="term" value="F:transmembrane transporter activity"/>
    <property type="evidence" value="ECO:0007669"/>
    <property type="project" value="TreeGrafter"/>
</dbReference>
<evidence type="ECO:0000259" key="8">
    <source>
        <dbReference type="Pfam" id="PF12704"/>
    </source>
</evidence>
<dbReference type="Pfam" id="PF02687">
    <property type="entry name" value="FtsX"/>
    <property type="match status" value="1"/>
</dbReference>
<reference evidence="9 10" key="1">
    <citation type="submission" date="2018-07" db="EMBL/GenBank/DDBJ databases">
        <title>Dyella monticola sp. nov. and Dyella psychrodurans sp. nov. isolated from monsoon evergreen broad-leaved forest soil of Dinghu Mountain, China.</title>
        <authorList>
            <person name="Gao Z."/>
            <person name="Qiu L."/>
        </authorList>
    </citation>
    <scope>NUCLEOTIDE SEQUENCE [LARGE SCALE GENOMIC DNA]</scope>
    <source>
        <strain evidence="9 10">4MSK11</strain>
    </source>
</reference>
<keyword evidence="4 6" id="KW-1133">Transmembrane helix</keyword>
<feature type="transmembrane region" description="Helical" evidence="6">
    <location>
        <begin position="406"/>
        <end position="427"/>
    </location>
</feature>
<evidence type="ECO:0000256" key="6">
    <source>
        <dbReference type="SAM" id="Phobius"/>
    </source>
</evidence>
<organism evidence="9 10">
    <name type="scientific">Dyella psychrodurans</name>
    <dbReference type="NCBI Taxonomy" id="1927960"/>
    <lineage>
        <taxon>Bacteria</taxon>
        <taxon>Pseudomonadati</taxon>
        <taxon>Pseudomonadota</taxon>
        <taxon>Gammaproteobacteria</taxon>
        <taxon>Lysobacterales</taxon>
        <taxon>Rhodanobacteraceae</taxon>
        <taxon>Dyella</taxon>
    </lineage>
</organism>
<dbReference type="InterPro" id="IPR003838">
    <property type="entry name" value="ABC3_permease_C"/>
</dbReference>
<dbReference type="AlphaFoldDB" id="A0A370X234"/>
<feature type="domain" description="MacB-like periplasmic core" evidence="8">
    <location>
        <begin position="20"/>
        <end position="273"/>
    </location>
</feature>
<keyword evidence="10" id="KW-1185">Reference proteome</keyword>
<protein>
    <submittedName>
        <fullName evidence="9">ABC transporter permease</fullName>
    </submittedName>
</protein>
<dbReference type="EMBL" id="QRBF01000005">
    <property type="protein sequence ID" value="RDS82469.1"/>
    <property type="molecule type" value="Genomic_DNA"/>
</dbReference>
<name>A0A370X234_9GAMM</name>
<dbReference type="Proteomes" id="UP000255334">
    <property type="component" value="Unassembled WGS sequence"/>
</dbReference>
<evidence type="ECO:0000256" key="5">
    <source>
        <dbReference type="ARBA" id="ARBA00023136"/>
    </source>
</evidence>
<dbReference type="Pfam" id="PF12704">
    <property type="entry name" value="MacB_PCD"/>
    <property type="match status" value="1"/>
</dbReference>
<evidence type="ECO:0000256" key="3">
    <source>
        <dbReference type="ARBA" id="ARBA00022692"/>
    </source>
</evidence>
<evidence type="ECO:0000256" key="1">
    <source>
        <dbReference type="ARBA" id="ARBA00004651"/>
    </source>
</evidence>
<dbReference type="InterPro" id="IPR025857">
    <property type="entry name" value="MacB_PCD"/>
</dbReference>
<accession>A0A370X234</accession>
<evidence type="ECO:0000313" key="10">
    <source>
        <dbReference type="Proteomes" id="UP000255334"/>
    </source>
</evidence>
<evidence type="ECO:0000256" key="2">
    <source>
        <dbReference type="ARBA" id="ARBA00022475"/>
    </source>
</evidence>
<comment type="subcellular location">
    <subcellularLocation>
        <location evidence="1">Cell membrane</location>
        <topology evidence="1">Multi-pass membrane protein</topology>
    </subcellularLocation>
</comment>
<dbReference type="PANTHER" id="PTHR30572:SF18">
    <property type="entry name" value="ABC-TYPE MACROLIDE FAMILY EXPORT SYSTEM PERMEASE COMPONENT 2"/>
    <property type="match status" value="1"/>
</dbReference>
<gene>
    <name evidence="9" type="ORF">DWU99_13750</name>
</gene>
<evidence type="ECO:0000256" key="4">
    <source>
        <dbReference type="ARBA" id="ARBA00022989"/>
    </source>
</evidence>
<dbReference type="OrthoDB" id="8735006at2"/>
<comment type="caution">
    <text evidence="9">The sequence shown here is derived from an EMBL/GenBank/DDBJ whole genome shotgun (WGS) entry which is preliminary data.</text>
</comment>
<keyword evidence="5 6" id="KW-0472">Membrane</keyword>
<feature type="transmembrane region" description="Helical" evidence="6">
    <location>
        <begin position="357"/>
        <end position="386"/>
    </location>
</feature>
<dbReference type="PANTHER" id="PTHR30572">
    <property type="entry name" value="MEMBRANE COMPONENT OF TRANSPORTER-RELATED"/>
    <property type="match status" value="1"/>
</dbReference>
<evidence type="ECO:0000313" key="9">
    <source>
        <dbReference type="EMBL" id="RDS82469.1"/>
    </source>
</evidence>
<dbReference type="InterPro" id="IPR050250">
    <property type="entry name" value="Macrolide_Exporter_MacB"/>
</dbReference>
<evidence type="ECO:0000259" key="7">
    <source>
        <dbReference type="Pfam" id="PF02687"/>
    </source>
</evidence>
<proteinExistence type="predicted"/>
<sequence>MLGYYIDLAVRSLKRSPGLTLLMILTVGFGVAASMVTYSVFRAVSGDPIPWKSSQLYVPQIEMWGPKGHGGAGDNGDPPDALDYTDAIALMRDHRAKYQSAMYMITPSVVPSEAGKHPINVMGHAVFNEFFAMTDAPFKYGSGWGAADDEQRAAVVVISEKLDQKLFGGANSVGKIIDVDGKDYRIVGVLNKWAPQPRFYDVVNTGGFTTNADDLFIPFMRAIDVSMANDGNTNCSEIPAQSGFKGLQLSSCIWISYMAQLDSTADAKTYKDYLDGYAREQQHSGRFAWAPNNRLRNLHDWLDAEHVVPTDTEVSLLVAIGLLVVCLVNTAGLLLAKFLRRSNEIGVRRAIGAPRAAIYAQFMVEAGIVGLSGGVLGLLLTGIGIHSVSWVLPKDIANLAHLDFELLLLTLVVAVVSTMLAGIYPTFRASRVQPAWQLKSN</sequence>
<keyword evidence="3 6" id="KW-0812">Transmembrane</keyword>
<feature type="domain" description="ABC3 transporter permease C-terminal" evidence="7">
    <location>
        <begin position="317"/>
        <end position="434"/>
    </location>
</feature>